<accession>A0ABS2F0N4</accession>
<comment type="caution">
    <text evidence="7">The sequence shown here is derived from an EMBL/GenBank/DDBJ whole genome shotgun (WGS) entry which is preliminary data.</text>
</comment>
<feature type="transmembrane region" description="Helical" evidence="6">
    <location>
        <begin position="247"/>
        <end position="264"/>
    </location>
</feature>
<keyword evidence="2" id="KW-1003">Cell membrane</keyword>
<gene>
    <name evidence="7" type="ORF">H9X80_02175</name>
</gene>
<feature type="transmembrane region" description="Helical" evidence="6">
    <location>
        <begin position="70"/>
        <end position="87"/>
    </location>
</feature>
<keyword evidence="5 6" id="KW-0472">Membrane</keyword>
<name>A0ABS2F0N4_9ACTN</name>
<dbReference type="InterPro" id="IPR051611">
    <property type="entry name" value="ECF_transporter_component"/>
</dbReference>
<dbReference type="RefSeq" id="WP_204792718.1">
    <property type="nucleotide sequence ID" value="NZ_JACSNQ010000002.1"/>
</dbReference>
<evidence type="ECO:0000256" key="3">
    <source>
        <dbReference type="ARBA" id="ARBA00022692"/>
    </source>
</evidence>
<sequence>MALRLDIGQYYPASSPVHELDARVKLCCALALLVTLFCLTSPAQLVAGALVAAALPALARIPAGRVLASVRPLVVFLAFLSLLNLVFVQTGTPLVTLGPLTVTSGGAWAAVLYATRFALALVVGSLILLTTTPTQLADAFDRMLSPLSRLGLPGHEIAMVFSLMLRFVPTLADEASAIIDAQSLRGGAFDEGGPVRRVRAIVPVVVALLASGLRHADGLSRALDARCYEGGAGRTHLHEPHLGRREAVAVVVTAGLVVLLAVLGL</sequence>
<evidence type="ECO:0000256" key="5">
    <source>
        <dbReference type="ARBA" id="ARBA00023136"/>
    </source>
</evidence>
<protein>
    <submittedName>
        <fullName evidence="7">Energy-coupling factor transporter transmembrane protein EcfT</fullName>
    </submittedName>
</protein>
<evidence type="ECO:0000256" key="4">
    <source>
        <dbReference type="ARBA" id="ARBA00022989"/>
    </source>
</evidence>
<evidence type="ECO:0000256" key="2">
    <source>
        <dbReference type="ARBA" id="ARBA00022475"/>
    </source>
</evidence>
<proteinExistence type="predicted"/>
<dbReference type="PANTHER" id="PTHR34857">
    <property type="entry name" value="SLL0384 PROTEIN"/>
    <property type="match status" value="1"/>
</dbReference>
<reference evidence="7 8" key="1">
    <citation type="journal article" date="2021" name="Sci. Rep.">
        <title>The distribution of antibiotic resistance genes in chicken gut microbiota commensals.</title>
        <authorList>
            <person name="Juricova H."/>
            <person name="Matiasovicova J."/>
            <person name="Kubasova T."/>
            <person name="Cejkova D."/>
            <person name="Rychlik I."/>
        </authorList>
    </citation>
    <scope>NUCLEOTIDE SEQUENCE [LARGE SCALE GENOMIC DNA]</scope>
    <source>
        <strain evidence="7 8">An794</strain>
    </source>
</reference>
<evidence type="ECO:0000313" key="7">
    <source>
        <dbReference type="EMBL" id="MBM6774362.1"/>
    </source>
</evidence>
<feature type="transmembrane region" description="Helical" evidence="6">
    <location>
        <begin position="107"/>
        <end position="129"/>
    </location>
</feature>
<dbReference type="Proteomes" id="UP000712527">
    <property type="component" value="Unassembled WGS sequence"/>
</dbReference>
<dbReference type="EMBL" id="JACSNQ010000002">
    <property type="protein sequence ID" value="MBM6774362.1"/>
    <property type="molecule type" value="Genomic_DNA"/>
</dbReference>
<evidence type="ECO:0000256" key="1">
    <source>
        <dbReference type="ARBA" id="ARBA00004141"/>
    </source>
</evidence>
<keyword evidence="8" id="KW-1185">Reference proteome</keyword>
<evidence type="ECO:0000313" key="8">
    <source>
        <dbReference type="Proteomes" id="UP000712527"/>
    </source>
</evidence>
<dbReference type="InterPro" id="IPR003339">
    <property type="entry name" value="ABC/ECF_trnsptr_transmembrane"/>
</dbReference>
<organism evidence="7 8">
    <name type="scientific">Olsenella profusa</name>
    <dbReference type="NCBI Taxonomy" id="138595"/>
    <lineage>
        <taxon>Bacteria</taxon>
        <taxon>Bacillati</taxon>
        <taxon>Actinomycetota</taxon>
        <taxon>Coriobacteriia</taxon>
        <taxon>Coriobacteriales</taxon>
        <taxon>Atopobiaceae</taxon>
        <taxon>Olsenella</taxon>
    </lineage>
</organism>
<dbReference type="CDD" id="cd16914">
    <property type="entry name" value="EcfT"/>
    <property type="match status" value="1"/>
</dbReference>
<dbReference type="PANTHER" id="PTHR34857:SF2">
    <property type="entry name" value="SLL0384 PROTEIN"/>
    <property type="match status" value="1"/>
</dbReference>
<dbReference type="Pfam" id="PF02361">
    <property type="entry name" value="CbiQ"/>
    <property type="match status" value="1"/>
</dbReference>
<comment type="subcellular location">
    <subcellularLocation>
        <location evidence="1">Membrane</location>
        <topology evidence="1">Multi-pass membrane protein</topology>
    </subcellularLocation>
</comment>
<keyword evidence="3 6" id="KW-0812">Transmembrane</keyword>
<keyword evidence="4 6" id="KW-1133">Transmembrane helix</keyword>
<feature type="transmembrane region" description="Helical" evidence="6">
    <location>
        <begin position="29"/>
        <end position="58"/>
    </location>
</feature>
<evidence type="ECO:0000256" key="6">
    <source>
        <dbReference type="SAM" id="Phobius"/>
    </source>
</evidence>